<dbReference type="VEuPathDB" id="TriTrypDB:TcCLB.506357.130"/>
<dbReference type="AlphaFoldDB" id="A0A2V2XKW0"/>
<dbReference type="VEuPathDB" id="TriTrypDB:ECC02_001088"/>
<dbReference type="VEuPathDB" id="TriTrypDB:C3747_2g602"/>
<dbReference type="VEuPathDB" id="TriTrypDB:TcCL_NonESM01283"/>
<evidence type="ECO:0000313" key="1">
    <source>
        <dbReference type="EMBL" id="PWV21441.1"/>
    </source>
</evidence>
<gene>
    <name evidence="1" type="ORF">C3747_2g602</name>
</gene>
<dbReference type="VEuPathDB" id="TriTrypDB:BCY84_18780"/>
<proteinExistence type="predicted"/>
<dbReference type="VEuPathDB" id="TriTrypDB:TCSYLVIO_006208"/>
<dbReference type="EMBL" id="PRFC01000002">
    <property type="protein sequence ID" value="PWV21441.1"/>
    <property type="molecule type" value="Genomic_DNA"/>
</dbReference>
<evidence type="ECO:0000313" key="2">
    <source>
        <dbReference type="Proteomes" id="UP000246078"/>
    </source>
</evidence>
<protein>
    <submittedName>
        <fullName evidence="1">Uncharacterized protein</fullName>
    </submittedName>
</protein>
<dbReference type="VEuPathDB" id="TriTrypDB:C4B63_4g201"/>
<dbReference type="VEuPathDB" id="TriTrypDB:TcBrA4_0084050"/>
<reference evidence="1 2" key="1">
    <citation type="journal article" date="2018" name="Microb. Genom.">
        <title>Expanding an expanded genome: long-read sequencing of Trypanosoma cruzi.</title>
        <authorList>
            <person name="Berna L."/>
            <person name="Rodriguez M."/>
            <person name="Chiribao M.L."/>
            <person name="Parodi-Talice A."/>
            <person name="Pita S."/>
            <person name="Rijo G."/>
            <person name="Alvarez-Valin F."/>
            <person name="Robello C."/>
        </authorList>
    </citation>
    <scope>NUCLEOTIDE SEQUENCE [LARGE SCALE GENOMIC DNA]</scope>
    <source>
        <strain evidence="1 2">TCC</strain>
    </source>
</reference>
<dbReference type="VEuPathDB" id="TriTrypDB:TcG_03271"/>
<dbReference type="Proteomes" id="UP000246078">
    <property type="component" value="Unassembled WGS sequence"/>
</dbReference>
<organism evidence="1 2">
    <name type="scientific">Trypanosoma cruzi</name>
    <dbReference type="NCBI Taxonomy" id="5693"/>
    <lineage>
        <taxon>Eukaryota</taxon>
        <taxon>Discoba</taxon>
        <taxon>Euglenozoa</taxon>
        <taxon>Kinetoplastea</taxon>
        <taxon>Metakinetoplastina</taxon>
        <taxon>Trypanosomatida</taxon>
        <taxon>Trypanosomatidae</taxon>
        <taxon>Trypanosoma</taxon>
        <taxon>Schizotrypanum</taxon>
    </lineage>
</organism>
<accession>A0A2V2XKW0</accession>
<sequence length="188" mass="21380">MGLLLQNLGQPKLPQPTETLQLLTNILQNFPSLFKSVQQGINLLMALIPASNLTALELGLFNPADAVKEVVASAYHRFSHFLTCRRALVLAAVSLHDSSLEVVKSMQRVTQDPVYSFSLDPMDWNDLLYFLRNYGQHQASHAVRIGETMRELFLLPSTTVAQQKLWLEDLKKMLDKVLLYLFRFCLPH</sequence>
<comment type="caution">
    <text evidence="1">The sequence shown here is derived from an EMBL/GenBank/DDBJ whole genome shotgun (WGS) entry which is preliminary data.</text>
</comment>
<dbReference type="VEuPathDB" id="TriTrypDB:TCDM_02382"/>
<dbReference type="VEuPathDB" id="TriTrypDB:Tc_MARK_4918"/>
<name>A0A2V2XKW0_TRYCR</name>
<dbReference type="VEuPathDB" id="TriTrypDB:TcCLB.503681.9"/>